<dbReference type="EMBL" id="JAUJQL010000014">
    <property type="protein sequence ID" value="MDN7526351.1"/>
    <property type="molecule type" value="Genomic_DNA"/>
</dbReference>
<reference evidence="2" key="1">
    <citation type="submission" date="2023-07" db="EMBL/GenBank/DDBJ databases">
        <title>A collection of bacterial strains from the Burkholderia cepacia Research Laboratory and Repository.</title>
        <authorList>
            <person name="Lipuma J."/>
            <person name="Spilker T."/>
            <person name="Caverly L."/>
        </authorList>
    </citation>
    <scope>NUCLEOTIDE SEQUENCE</scope>
    <source>
        <strain evidence="2">AU45194</strain>
    </source>
</reference>
<evidence type="ECO:0000256" key="1">
    <source>
        <dbReference type="SAM" id="MobiDB-lite"/>
    </source>
</evidence>
<feature type="compositionally biased region" description="Polar residues" evidence="1">
    <location>
        <begin position="12"/>
        <end position="29"/>
    </location>
</feature>
<gene>
    <name evidence="2" type="ORF">QZM70_25765</name>
</gene>
<name>A0ABT8NXP2_9BURK</name>
<evidence type="ECO:0000313" key="2">
    <source>
        <dbReference type="EMBL" id="MDN7526351.1"/>
    </source>
</evidence>
<feature type="region of interest" description="Disordered" evidence="1">
    <location>
        <begin position="12"/>
        <end position="37"/>
    </location>
</feature>
<comment type="caution">
    <text evidence="2">The sequence shown here is derived from an EMBL/GenBank/DDBJ whole genome shotgun (WGS) entry which is preliminary data.</text>
</comment>
<evidence type="ECO:0000313" key="3">
    <source>
        <dbReference type="Proteomes" id="UP001172217"/>
    </source>
</evidence>
<protein>
    <submittedName>
        <fullName evidence="2">Uncharacterized protein</fullName>
    </submittedName>
</protein>
<keyword evidence="3" id="KW-1185">Reference proteome</keyword>
<dbReference type="Proteomes" id="UP001172217">
    <property type="component" value="Unassembled WGS sequence"/>
</dbReference>
<accession>A0ABT8NXP2</accession>
<proteinExistence type="predicted"/>
<sequence length="100" mass="10766">MLLLTVRLPQSKSTTMAKHTQHTSGSQTAEADIKGTPGLDDRIQQGAQPIIQQAIEAELAAMLEQYSNVKTTCPFAIEHSPVIRQGTLITGSNVIDNVPL</sequence>
<organism evidence="2 3">
    <name type="scientific">Burkholderia orbicola</name>
    <dbReference type="NCBI Taxonomy" id="2978683"/>
    <lineage>
        <taxon>Bacteria</taxon>
        <taxon>Pseudomonadati</taxon>
        <taxon>Pseudomonadota</taxon>
        <taxon>Betaproteobacteria</taxon>
        <taxon>Burkholderiales</taxon>
        <taxon>Burkholderiaceae</taxon>
        <taxon>Burkholderia</taxon>
        <taxon>Burkholderia cepacia complex</taxon>
    </lineage>
</organism>